<dbReference type="OMA" id="PMSIVRA"/>
<evidence type="ECO:0000259" key="1">
    <source>
        <dbReference type="PROSITE" id="PS50097"/>
    </source>
</evidence>
<dbReference type="AlphaFoldDB" id="A0A2H3K656"/>
<dbReference type="InterPro" id="IPR000210">
    <property type="entry name" value="BTB/POZ_dom"/>
</dbReference>
<dbReference type="InterPro" id="IPR011333">
    <property type="entry name" value="SKP1/BTB/POZ_sf"/>
</dbReference>
<name>A0A2H3K656_WOLCO</name>
<feature type="domain" description="BTB" evidence="1">
    <location>
        <begin position="12"/>
        <end position="80"/>
    </location>
</feature>
<keyword evidence="3" id="KW-1185">Reference proteome</keyword>
<dbReference type="SMART" id="SM00225">
    <property type="entry name" value="BTB"/>
    <property type="match status" value="1"/>
</dbReference>
<dbReference type="Pfam" id="PF00651">
    <property type="entry name" value="BTB"/>
    <property type="match status" value="1"/>
</dbReference>
<accession>A0A2H3K656</accession>
<proteinExistence type="predicted"/>
<dbReference type="PROSITE" id="PS50097">
    <property type="entry name" value="BTB"/>
    <property type="match status" value="1"/>
</dbReference>
<dbReference type="SUPFAM" id="SSF54695">
    <property type="entry name" value="POZ domain"/>
    <property type="match status" value="1"/>
</dbReference>
<evidence type="ECO:0000313" key="3">
    <source>
        <dbReference type="Proteomes" id="UP000218811"/>
    </source>
</evidence>
<reference evidence="2 3" key="1">
    <citation type="journal article" date="2012" name="Science">
        <title>The Paleozoic origin of enzymatic lignin decomposition reconstructed from 31 fungal genomes.</title>
        <authorList>
            <person name="Floudas D."/>
            <person name="Binder M."/>
            <person name="Riley R."/>
            <person name="Barry K."/>
            <person name="Blanchette R.A."/>
            <person name="Henrissat B."/>
            <person name="Martinez A.T."/>
            <person name="Otillar R."/>
            <person name="Spatafora J.W."/>
            <person name="Yadav J.S."/>
            <person name="Aerts A."/>
            <person name="Benoit I."/>
            <person name="Boyd A."/>
            <person name="Carlson A."/>
            <person name="Copeland A."/>
            <person name="Coutinho P.M."/>
            <person name="de Vries R.P."/>
            <person name="Ferreira P."/>
            <person name="Findley K."/>
            <person name="Foster B."/>
            <person name="Gaskell J."/>
            <person name="Glotzer D."/>
            <person name="Gorecki P."/>
            <person name="Heitman J."/>
            <person name="Hesse C."/>
            <person name="Hori C."/>
            <person name="Igarashi K."/>
            <person name="Jurgens J.A."/>
            <person name="Kallen N."/>
            <person name="Kersten P."/>
            <person name="Kohler A."/>
            <person name="Kuees U."/>
            <person name="Kumar T.K.A."/>
            <person name="Kuo A."/>
            <person name="LaButti K."/>
            <person name="Larrondo L.F."/>
            <person name="Lindquist E."/>
            <person name="Ling A."/>
            <person name="Lombard V."/>
            <person name="Lucas S."/>
            <person name="Lundell T."/>
            <person name="Martin R."/>
            <person name="McLaughlin D.J."/>
            <person name="Morgenstern I."/>
            <person name="Morin E."/>
            <person name="Murat C."/>
            <person name="Nagy L.G."/>
            <person name="Nolan M."/>
            <person name="Ohm R.A."/>
            <person name="Patyshakuliyeva A."/>
            <person name="Rokas A."/>
            <person name="Ruiz-Duenas F.J."/>
            <person name="Sabat G."/>
            <person name="Salamov A."/>
            <person name="Samejima M."/>
            <person name="Schmutz J."/>
            <person name="Slot J.C."/>
            <person name="St John F."/>
            <person name="Stenlid J."/>
            <person name="Sun H."/>
            <person name="Sun S."/>
            <person name="Syed K."/>
            <person name="Tsang A."/>
            <person name="Wiebenga A."/>
            <person name="Young D."/>
            <person name="Pisabarro A."/>
            <person name="Eastwood D.C."/>
            <person name="Martin F."/>
            <person name="Cullen D."/>
            <person name="Grigoriev I.V."/>
            <person name="Hibbett D.S."/>
        </authorList>
    </citation>
    <scope>NUCLEOTIDE SEQUENCE [LARGE SCALE GENOMIC DNA]</scope>
    <source>
        <strain evidence="2 3">MD-104</strain>
    </source>
</reference>
<protein>
    <recommendedName>
        <fullName evidence="1">BTB domain-containing protein</fullName>
    </recommendedName>
</protein>
<organism evidence="2 3">
    <name type="scientific">Wolfiporia cocos (strain MD-104)</name>
    <name type="common">Brown rot fungus</name>
    <dbReference type="NCBI Taxonomy" id="742152"/>
    <lineage>
        <taxon>Eukaryota</taxon>
        <taxon>Fungi</taxon>
        <taxon>Dikarya</taxon>
        <taxon>Basidiomycota</taxon>
        <taxon>Agaricomycotina</taxon>
        <taxon>Agaricomycetes</taxon>
        <taxon>Polyporales</taxon>
        <taxon>Phaeolaceae</taxon>
        <taxon>Wolfiporia</taxon>
    </lineage>
</organism>
<dbReference type="Gene3D" id="3.30.710.10">
    <property type="entry name" value="Potassium Channel Kv1.1, Chain A"/>
    <property type="match status" value="1"/>
</dbReference>
<dbReference type="EMBL" id="KB468146">
    <property type="protein sequence ID" value="PCH43917.1"/>
    <property type="molecule type" value="Genomic_DNA"/>
</dbReference>
<dbReference type="Proteomes" id="UP000218811">
    <property type="component" value="Unassembled WGS sequence"/>
</dbReference>
<dbReference type="OrthoDB" id="3238622at2759"/>
<sequence length="296" mass="32763">MEYHPLFSSPDGDIVLVSTDRTLFRIHSYTLKTTSGFFRTMFSLPSPRPPIADNLYLSEPTDVLASLLTLISGLQIPIHALSSFDTLEPLLDAAEKYDMPGPVSVARALATTPTLLASPLRLYALCARHGWAAEARIAARETLTLDLHAPEHRTELMKLGTPALLSLFALHRARREALRRRLNDAPFVSDGTDATCSHCGRQVDYHTWRELKYVIVLEMDVRPLGDTICPRGLMEWPAARACWDARCANCDHVLYDKKETLRVIQECIDQLPTAVDDGVGGGSPSSDDLSLPIEAD</sequence>
<evidence type="ECO:0000313" key="2">
    <source>
        <dbReference type="EMBL" id="PCH43917.1"/>
    </source>
</evidence>
<gene>
    <name evidence="2" type="ORF">WOLCODRAFT_104404</name>
</gene>